<keyword evidence="2" id="KW-0489">Methyltransferase</keyword>
<accession>A0A4P6HP92</accession>
<evidence type="ECO:0000256" key="6">
    <source>
        <dbReference type="ARBA" id="ARBA00023004"/>
    </source>
</evidence>
<comment type="cofactor">
    <cofactor evidence="1">
        <name>[4Fe-4S] cluster</name>
        <dbReference type="ChEBI" id="CHEBI:49883"/>
    </cofactor>
</comment>
<dbReference type="OrthoDB" id="9804952at2"/>
<dbReference type="CDD" id="cd01335">
    <property type="entry name" value="Radical_SAM"/>
    <property type="match status" value="1"/>
</dbReference>
<feature type="domain" description="B12-binding" evidence="8">
    <location>
        <begin position="4"/>
        <end position="147"/>
    </location>
</feature>
<dbReference type="AlphaFoldDB" id="A0A4P6HP92"/>
<dbReference type="InterPro" id="IPR058240">
    <property type="entry name" value="rSAM_sf"/>
</dbReference>
<dbReference type="GO" id="GO:0031419">
    <property type="term" value="F:cobalamin binding"/>
    <property type="evidence" value="ECO:0007669"/>
    <property type="project" value="InterPro"/>
</dbReference>
<keyword evidence="3" id="KW-0808">Transferase</keyword>
<dbReference type="InterPro" id="IPR007197">
    <property type="entry name" value="rSAM"/>
</dbReference>
<evidence type="ECO:0000259" key="8">
    <source>
        <dbReference type="PROSITE" id="PS51332"/>
    </source>
</evidence>
<protein>
    <submittedName>
        <fullName evidence="10">Radical SAM protein</fullName>
    </submittedName>
</protein>
<proteinExistence type="predicted"/>
<dbReference type="SUPFAM" id="SSF102114">
    <property type="entry name" value="Radical SAM enzymes"/>
    <property type="match status" value="1"/>
</dbReference>
<keyword evidence="4" id="KW-0949">S-adenosyl-L-methionine</keyword>
<keyword evidence="5" id="KW-0479">Metal-binding</keyword>
<dbReference type="InterPro" id="IPR006158">
    <property type="entry name" value="Cobalamin-bd"/>
</dbReference>
<sequence length="667" mass="73254">MAIRKKVLLFNPPPNPDIGPQLHLESLGLGYVAASVRRELGRTHAVTLWDCSLIDKSMAHVPEVLQAIAPDYVGLSLSAMNAGQGVALAAQVRKRHPRAKILIGGILASSLPAEELACYSPDAIIRGEGETLVPQALALLEDAAPGQVLELVQEQALDVDALAWPARDMLPWQLKMHAQASVAASRGCPYRCSFCSIPKAGPIRKWRPRDIDDVVDEMRFLYKTYNIAHFYFVDDNFILNSKPSFLRAERFAKLVRDKLPCIRFGFMCRSSAIDKRLINSLKSAGLAGVFLGIESFSQAVLDRYNKKETVEGHIRAIAVLNDLDITINPGFIFFDPWTSASEMRQTISVMKDIDFPSLQSINSKLTCYRGTAIEQQLEELEKPETRLGIRGYAVKEAQTAIIMEQCCDIFQNQLLSDPDYVEYQHCQYVLGSLQPFFLNTPQESLFVLHYAQCKTLWKAGDMAVLQRIDDYLRSASAPGASAGAVLDAHSRERWRKGNACAKLFFTLAQPHLVRAVAAGCAEEARLAVLAFNVPGGHLDMAGLLDQPGANGGSNDVTIAQALGYAWDAGSMGGYLRRLVRNNDVQALVALVESACLTFNFAVIEAVERCLEEAGIPAAESVVDSLGQARQLFRSSYPEFVLAQAQSSMSVASRVRTTRPMVNSCPAD</sequence>
<dbReference type="EMBL" id="CP026538">
    <property type="protein sequence ID" value="QAZ67900.1"/>
    <property type="molecule type" value="Genomic_DNA"/>
</dbReference>
<dbReference type="PROSITE" id="PS51332">
    <property type="entry name" value="B12_BINDING"/>
    <property type="match status" value="1"/>
</dbReference>
<dbReference type="PROSITE" id="PS51918">
    <property type="entry name" value="RADICAL_SAM"/>
    <property type="match status" value="1"/>
</dbReference>
<dbReference type="PANTHER" id="PTHR43409:SF7">
    <property type="entry name" value="BLL1977 PROTEIN"/>
    <property type="match status" value="1"/>
</dbReference>
<organism evidence="10 11">
    <name type="scientific">Solidesulfovibrio carbinolicus</name>
    <dbReference type="NCBI Taxonomy" id="296842"/>
    <lineage>
        <taxon>Bacteria</taxon>
        <taxon>Pseudomonadati</taxon>
        <taxon>Thermodesulfobacteriota</taxon>
        <taxon>Desulfovibrionia</taxon>
        <taxon>Desulfovibrionales</taxon>
        <taxon>Desulfovibrionaceae</taxon>
        <taxon>Solidesulfovibrio</taxon>
    </lineage>
</organism>
<dbReference type="Pfam" id="PF02310">
    <property type="entry name" value="B12-binding"/>
    <property type="match status" value="1"/>
</dbReference>
<dbReference type="InterPro" id="IPR023404">
    <property type="entry name" value="rSAM_horseshoe"/>
</dbReference>
<evidence type="ECO:0000313" key="11">
    <source>
        <dbReference type="Proteomes" id="UP000293296"/>
    </source>
</evidence>
<gene>
    <name evidence="10" type="ORF">C3Y92_11980</name>
</gene>
<dbReference type="SFLD" id="SFLDG01123">
    <property type="entry name" value="methyltransferase_(Class_B)"/>
    <property type="match status" value="1"/>
</dbReference>
<dbReference type="SMART" id="SM00729">
    <property type="entry name" value="Elp3"/>
    <property type="match status" value="1"/>
</dbReference>
<dbReference type="KEGG" id="dcb:C3Y92_11980"/>
<evidence type="ECO:0000313" key="10">
    <source>
        <dbReference type="EMBL" id="QAZ67900.1"/>
    </source>
</evidence>
<dbReference type="SFLD" id="SFLDS00029">
    <property type="entry name" value="Radical_SAM"/>
    <property type="match status" value="1"/>
</dbReference>
<keyword evidence="6" id="KW-0408">Iron</keyword>
<dbReference type="PANTHER" id="PTHR43409">
    <property type="entry name" value="ANAEROBIC MAGNESIUM-PROTOPORPHYRIN IX MONOMETHYL ESTER CYCLASE-RELATED"/>
    <property type="match status" value="1"/>
</dbReference>
<evidence type="ECO:0000256" key="1">
    <source>
        <dbReference type="ARBA" id="ARBA00001966"/>
    </source>
</evidence>
<dbReference type="InterPro" id="IPR051198">
    <property type="entry name" value="BchE-like"/>
</dbReference>
<dbReference type="SFLD" id="SFLDG01082">
    <property type="entry name" value="B12-binding_domain_containing"/>
    <property type="match status" value="1"/>
</dbReference>
<evidence type="ECO:0000256" key="2">
    <source>
        <dbReference type="ARBA" id="ARBA00022603"/>
    </source>
</evidence>
<dbReference type="InterPro" id="IPR006638">
    <property type="entry name" value="Elp3/MiaA/NifB-like_rSAM"/>
</dbReference>
<dbReference type="GO" id="GO:0046872">
    <property type="term" value="F:metal ion binding"/>
    <property type="evidence" value="ECO:0007669"/>
    <property type="project" value="UniProtKB-KW"/>
</dbReference>
<dbReference type="GO" id="GO:0051539">
    <property type="term" value="F:4 iron, 4 sulfur cluster binding"/>
    <property type="evidence" value="ECO:0007669"/>
    <property type="project" value="UniProtKB-KW"/>
</dbReference>
<evidence type="ECO:0000256" key="3">
    <source>
        <dbReference type="ARBA" id="ARBA00022679"/>
    </source>
</evidence>
<reference evidence="10 11" key="1">
    <citation type="submission" date="2018-02" db="EMBL/GenBank/DDBJ databases">
        <title>Genome sequence of Desulfovibrio carbinolicus DSM 3852.</title>
        <authorList>
            <person name="Wilbanks E."/>
            <person name="Skennerton C.T."/>
            <person name="Orphan V.J."/>
        </authorList>
    </citation>
    <scope>NUCLEOTIDE SEQUENCE [LARGE SCALE GENOMIC DNA]</scope>
    <source>
        <strain evidence="10 11">DSM 3852</strain>
    </source>
</reference>
<evidence type="ECO:0000256" key="4">
    <source>
        <dbReference type="ARBA" id="ARBA00022691"/>
    </source>
</evidence>
<evidence type="ECO:0000256" key="5">
    <source>
        <dbReference type="ARBA" id="ARBA00022723"/>
    </source>
</evidence>
<name>A0A4P6HP92_9BACT</name>
<dbReference type="InterPro" id="IPR034466">
    <property type="entry name" value="Methyltransferase_Class_B"/>
</dbReference>
<dbReference type="GO" id="GO:0003824">
    <property type="term" value="F:catalytic activity"/>
    <property type="evidence" value="ECO:0007669"/>
    <property type="project" value="InterPro"/>
</dbReference>
<keyword evidence="7" id="KW-0411">Iron-sulfur</keyword>
<dbReference type="GO" id="GO:0005829">
    <property type="term" value="C:cytosol"/>
    <property type="evidence" value="ECO:0007669"/>
    <property type="project" value="TreeGrafter"/>
</dbReference>
<dbReference type="Gene3D" id="3.40.50.280">
    <property type="entry name" value="Cobalamin-binding domain"/>
    <property type="match status" value="1"/>
</dbReference>
<evidence type="ECO:0000259" key="9">
    <source>
        <dbReference type="PROSITE" id="PS51918"/>
    </source>
</evidence>
<dbReference type="Gene3D" id="3.80.30.20">
    <property type="entry name" value="tm_1862 like domain"/>
    <property type="match status" value="1"/>
</dbReference>
<dbReference type="Pfam" id="PF04055">
    <property type="entry name" value="Radical_SAM"/>
    <property type="match status" value="1"/>
</dbReference>
<evidence type="ECO:0000256" key="7">
    <source>
        <dbReference type="ARBA" id="ARBA00023014"/>
    </source>
</evidence>
<feature type="domain" description="Radical SAM core" evidence="9">
    <location>
        <begin position="174"/>
        <end position="390"/>
    </location>
</feature>
<dbReference type="Proteomes" id="UP000293296">
    <property type="component" value="Chromosome"/>
</dbReference>
<keyword evidence="11" id="KW-1185">Reference proteome</keyword>